<organism evidence="1 2">
    <name type="scientific">Iphiclides podalirius</name>
    <name type="common">scarce swallowtail</name>
    <dbReference type="NCBI Taxonomy" id="110791"/>
    <lineage>
        <taxon>Eukaryota</taxon>
        <taxon>Metazoa</taxon>
        <taxon>Ecdysozoa</taxon>
        <taxon>Arthropoda</taxon>
        <taxon>Hexapoda</taxon>
        <taxon>Insecta</taxon>
        <taxon>Pterygota</taxon>
        <taxon>Neoptera</taxon>
        <taxon>Endopterygota</taxon>
        <taxon>Lepidoptera</taxon>
        <taxon>Glossata</taxon>
        <taxon>Ditrysia</taxon>
        <taxon>Papilionoidea</taxon>
        <taxon>Papilionidae</taxon>
        <taxon>Papilioninae</taxon>
        <taxon>Iphiclides</taxon>
    </lineage>
</organism>
<feature type="non-terminal residue" evidence="1">
    <location>
        <position position="1"/>
    </location>
</feature>
<dbReference type="EMBL" id="OW152813">
    <property type="protein sequence ID" value="CAH2034185.1"/>
    <property type="molecule type" value="Genomic_DNA"/>
</dbReference>
<keyword evidence="2" id="KW-1185">Reference proteome</keyword>
<name>A0ABN8HN43_9NEOP</name>
<evidence type="ECO:0000313" key="2">
    <source>
        <dbReference type="Proteomes" id="UP000837857"/>
    </source>
</evidence>
<reference evidence="1" key="1">
    <citation type="submission" date="2022-03" db="EMBL/GenBank/DDBJ databases">
        <authorList>
            <person name="Martin H S."/>
        </authorList>
    </citation>
    <scope>NUCLEOTIDE SEQUENCE</scope>
</reference>
<sequence length="149" mass="15949">MCKDVRNPACHVLQKDAHNQRRIAEIFSEALTGEPTGIPLTSDHVLALRAVVHRDAELAAVAAALRLGHGYGNTVTPPQIPAPGHHVGGIVLGAHRIHCRHVNTDGRAIRERGSGARHGSASRPRLMRWASYPSLDAGAAPQRRCAVPP</sequence>
<dbReference type="Proteomes" id="UP000837857">
    <property type="component" value="Chromosome 1"/>
</dbReference>
<accession>A0ABN8HN43</accession>
<protein>
    <submittedName>
        <fullName evidence="1">Uncharacterized protein</fullName>
    </submittedName>
</protein>
<gene>
    <name evidence="1" type="ORF">IPOD504_LOCUS16</name>
</gene>
<evidence type="ECO:0000313" key="1">
    <source>
        <dbReference type="EMBL" id="CAH2034185.1"/>
    </source>
</evidence>
<proteinExistence type="predicted"/>